<gene>
    <name evidence="2" type="ORF">Kirov_121</name>
</gene>
<organism evidence="2 3">
    <name type="scientific">Bacillus phage Kirov</name>
    <dbReference type="NCBI Taxonomy" id="2783539"/>
    <lineage>
        <taxon>Viruses</taxon>
        <taxon>Duplodnaviria</taxon>
        <taxon>Heunggongvirae</taxon>
        <taxon>Uroviricota</taxon>
        <taxon>Caudoviricetes</taxon>
        <taxon>Andregratiavirinae</taxon>
        <taxon>Kirovvirus</taxon>
        <taxon>Kirovvirus kirov</taxon>
    </lineage>
</organism>
<proteinExistence type="predicted"/>
<name>A0A7U3RYB1_9CAUD</name>
<feature type="compositionally biased region" description="Basic residues" evidence="1">
    <location>
        <begin position="55"/>
        <end position="68"/>
    </location>
</feature>
<evidence type="ECO:0000313" key="2">
    <source>
        <dbReference type="EMBL" id="QOV08320.1"/>
    </source>
</evidence>
<dbReference type="EMBL" id="MW084976">
    <property type="protein sequence ID" value="QOV08320.1"/>
    <property type="molecule type" value="Genomic_DNA"/>
</dbReference>
<accession>A0A7U3RYB1</accession>
<evidence type="ECO:0000256" key="1">
    <source>
        <dbReference type="SAM" id="MobiDB-lite"/>
    </source>
</evidence>
<dbReference type="Proteomes" id="UP000594029">
    <property type="component" value="Segment"/>
</dbReference>
<feature type="region of interest" description="Disordered" evidence="1">
    <location>
        <begin position="40"/>
        <end position="68"/>
    </location>
</feature>
<protein>
    <submittedName>
        <fullName evidence="2">Uncharacterized protein</fullName>
    </submittedName>
</protein>
<sequence length="68" mass="7944">MKIWGASIKEESPKMIVKHAMDNKAIQGLATYMDMLRNMSFETPKTNKQKSNDKSKRKMAKKSKRKNR</sequence>
<reference evidence="2 3" key="1">
    <citation type="submission" date="2020-10" db="EMBL/GenBank/DDBJ databases">
        <authorList>
            <person name="Kazantseva O.A."/>
            <person name="Piligrimova E.G."/>
            <person name="Shadrin A.M."/>
        </authorList>
    </citation>
    <scope>NUCLEOTIDE SEQUENCE [LARGE SCALE GENOMIC DNA]</scope>
</reference>
<keyword evidence="3" id="KW-1185">Reference proteome</keyword>
<evidence type="ECO:0000313" key="3">
    <source>
        <dbReference type="Proteomes" id="UP000594029"/>
    </source>
</evidence>